<dbReference type="eggNOG" id="arCOG01921">
    <property type="taxonomic scope" value="Archaea"/>
</dbReference>
<dbReference type="OrthoDB" id="18795at2157"/>
<evidence type="ECO:0000313" key="3">
    <source>
        <dbReference type="Proteomes" id="UP000007490"/>
    </source>
</evidence>
<dbReference type="HOGENOM" id="CLU_146474_0_0_2"/>
<keyword evidence="3" id="KW-1185">Reference proteome</keyword>
<dbReference type="PIRSF" id="PIRSF005264">
    <property type="entry name" value="UCP005264"/>
    <property type="match status" value="1"/>
</dbReference>
<dbReference type="HAMAP" id="MF_00585">
    <property type="entry name" value="UPF0216"/>
    <property type="match status" value="1"/>
</dbReference>
<protein>
    <recommendedName>
        <fullName evidence="1">UPF0216 protein Metbo_0442</fullName>
    </recommendedName>
</protein>
<dbReference type="EMBL" id="CP002551">
    <property type="protein sequence ID" value="ADZ08694.1"/>
    <property type="molecule type" value="Genomic_DNA"/>
</dbReference>
<dbReference type="InterPro" id="IPR002746">
    <property type="entry name" value="UPF0216"/>
</dbReference>
<reference evidence="2 3" key="2">
    <citation type="journal article" date="2014" name="Int. J. Syst. Evol. Microbiol.">
        <title>Methanobacterium paludis sp. nov. and a novel strain of Methanobacterium lacus isolated from northern peatlands.</title>
        <authorList>
            <person name="Cadillo-Quiroz H."/>
            <person name="Brauer S.L."/>
            <person name="Goodson N."/>
            <person name="Yavitt J.B."/>
            <person name="Zinder S.H."/>
        </authorList>
    </citation>
    <scope>NUCLEOTIDE SEQUENCE [LARGE SCALE GENOMIC DNA]</scope>
    <source>
        <strain evidence="2 3">AL-21</strain>
    </source>
</reference>
<sequence length="135" mass="15767">MTTDFSRGDKLVKKQILILNKHLPRKRKFLEELLKEDKPHVIGADGTRHRFKREELERISGILGKSNFNKLKLPIYIEIDSNASGSRIAGKYESEVVCKILEIDNCETEMYIYRADLKKLRSILPTTTQYIFLVR</sequence>
<dbReference type="RefSeq" id="WP_013644045.1">
    <property type="nucleotide sequence ID" value="NC_015216.1"/>
</dbReference>
<name>F0T972_METLA</name>
<comment type="similarity">
    <text evidence="1">Belongs to the UPF0216 family.</text>
</comment>
<evidence type="ECO:0000313" key="2">
    <source>
        <dbReference type="EMBL" id="ADZ08694.1"/>
    </source>
</evidence>
<accession>F0T972</accession>
<dbReference type="AlphaFoldDB" id="F0T972"/>
<dbReference type="GeneID" id="10276879"/>
<dbReference type="KEGG" id="mel:Metbo_0442"/>
<gene>
    <name evidence="2" type="ordered locus">Metbo_0442</name>
</gene>
<dbReference type="STRING" id="877455.Metbo_0442"/>
<organism evidence="2 3">
    <name type="scientific">Methanobacterium lacus (strain AL-21)</name>
    <dbReference type="NCBI Taxonomy" id="877455"/>
    <lineage>
        <taxon>Archaea</taxon>
        <taxon>Methanobacteriati</taxon>
        <taxon>Methanobacteriota</taxon>
        <taxon>Methanomada group</taxon>
        <taxon>Methanobacteria</taxon>
        <taxon>Methanobacteriales</taxon>
        <taxon>Methanobacteriaceae</taxon>
        <taxon>Methanobacterium</taxon>
    </lineage>
</organism>
<evidence type="ECO:0000256" key="1">
    <source>
        <dbReference type="HAMAP-Rule" id="MF_00585"/>
    </source>
</evidence>
<dbReference type="NCBIfam" id="NF003153">
    <property type="entry name" value="PRK04115.1"/>
    <property type="match status" value="1"/>
</dbReference>
<reference evidence="3" key="1">
    <citation type="submission" date="2011-02" db="EMBL/GenBank/DDBJ databases">
        <title>Complete sequence of Methanobacterium sp. AL-21.</title>
        <authorList>
            <consortium name="US DOE Joint Genome Institute"/>
            <person name="Lucas S."/>
            <person name="Copeland A."/>
            <person name="Lapidus A."/>
            <person name="Cheng J.-F."/>
            <person name="Goodwin L."/>
            <person name="Pitluck S."/>
            <person name="Chertkov O."/>
            <person name="Detter J.C."/>
            <person name="Han C."/>
            <person name="Tapia R."/>
            <person name="Land M."/>
            <person name="Hauser L."/>
            <person name="Kyrpides N."/>
            <person name="Ivanova N."/>
            <person name="Mikhailova N."/>
            <person name="Pagani I."/>
            <person name="Cadillo-Quiroz H."/>
            <person name="Imachi H."/>
            <person name="Zinder S."/>
            <person name="Liu W."/>
            <person name="Woyke T."/>
        </authorList>
    </citation>
    <scope>NUCLEOTIDE SEQUENCE [LARGE SCALE GENOMIC DNA]</scope>
    <source>
        <strain evidence="3">AL-21</strain>
    </source>
</reference>
<dbReference type="Proteomes" id="UP000007490">
    <property type="component" value="Chromosome"/>
</dbReference>
<dbReference type="Pfam" id="PF01886">
    <property type="entry name" value="DUF61"/>
    <property type="match status" value="1"/>
</dbReference>
<proteinExistence type="inferred from homology"/>